<evidence type="ECO:0000313" key="2">
    <source>
        <dbReference type="Proteomes" id="UP000233276"/>
    </source>
</evidence>
<dbReference type="EMBL" id="CP025299">
    <property type="protein sequence ID" value="AUG29456.1"/>
    <property type="molecule type" value="Genomic_DNA"/>
</dbReference>
<proteinExistence type="predicted"/>
<sequence>MIDVVLMMGEVVVRDVWPDARSEPSGQVSAVRTNHFGAHGGEDRVRRVVLVVLELWAWVVGELPFTEVQIAFRVSNASR</sequence>
<accession>A0A2K9DQF9</accession>
<name>A0A2K9DQF9_9MICO</name>
<organism evidence="1 2">
    <name type="scientific">Microbacterium hominis</name>
    <dbReference type="NCBI Taxonomy" id="162426"/>
    <lineage>
        <taxon>Bacteria</taxon>
        <taxon>Bacillati</taxon>
        <taxon>Actinomycetota</taxon>
        <taxon>Actinomycetes</taxon>
        <taxon>Micrococcales</taxon>
        <taxon>Microbacteriaceae</taxon>
        <taxon>Microbacterium</taxon>
    </lineage>
</organism>
<dbReference type="AlphaFoldDB" id="A0A2K9DQF9"/>
<dbReference type="KEGG" id="mhos:CXR34_08250"/>
<reference evidence="1 2" key="1">
    <citation type="submission" date="2017-12" db="EMBL/GenBank/DDBJ databases">
        <title>Isolation and characterization of estrogens degradatiion strain Microbacterium hominis SJTG1.</title>
        <authorList>
            <person name="Xiong W."/>
            <person name="Yin C."/>
            <person name="Zheng D."/>
            <person name="Liang R."/>
        </authorList>
    </citation>
    <scope>NUCLEOTIDE SEQUENCE [LARGE SCALE GENOMIC DNA]</scope>
    <source>
        <strain evidence="1 2">SJTG1</strain>
    </source>
</reference>
<gene>
    <name evidence="1" type="ORF">CXR34_08250</name>
</gene>
<dbReference type="Proteomes" id="UP000233276">
    <property type="component" value="Chromosome"/>
</dbReference>
<evidence type="ECO:0000313" key="1">
    <source>
        <dbReference type="EMBL" id="AUG29456.1"/>
    </source>
</evidence>
<protein>
    <submittedName>
        <fullName evidence="1">Uncharacterized protein</fullName>
    </submittedName>
</protein>